<protein>
    <recommendedName>
        <fullName evidence="6">Mid2 domain-containing protein</fullName>
    </recommendedName>
</protein>
<feature type="compositionally biased region" description="Basic and acidic residues" evidence="1">
    <location>
        <begin position="257"/>
        <end position="267"/>
    </location>
</feature>
<feature type="region of interest" description="Disordered" evidence="1">
    <location>
        <begin position="55"/>
        <end position="81"/>
    </location>
</feature>
<dbReference type="VEuPathDB" id="FungiDB:PV09_02986"/>
<reference evidence="4 5" key="1">
    <citation type="submission" date="2015-01" db="EMBL/GenBank/DDBJ databases">
        <title>The Genome Sequence of Ochroconis gallopava CBS43764.</title>
        <authorList>
            <consortium name="The Broad Institute Genomics Platform"/>
            <person name="Cuomo C."/>
            <person name="de Hoog S."/>
            <person name="Gorbushina A."/>
            <person name="Stielow B."/>
            <person name="Teixiera M."/>
            <person name="Abouelleil A."/>
            <person name="Chapman S.B."/>
            <person name="Priest M."/>
            <person name="Young S.K."/>
            <person name="Wortman J."/>
            <person name="Nusbaum C."/>
            <person name="Birren B."/>
        </authorList>
    </citation>
    <scope>NUCLEOTIDE SEQUENCE [LARGE SCALE GENOMIC DNA]</scope>
    <source>
        <strain evidence="4 5">CBS 43764</strain>
    </source>
</reference>
<feature type="compositionally biased region" description="Polar residues" evidence="1">
    <location>
        <begin position="280"/>
        <end position="289"/>
    </location>
</feature>
<proteinExistence type="predicted"/>
<organism evidence="4 5">
    <name type="scientific">Verruconis gallopava</name>
    <dbReference type="NCBI Taxonomy" id="253628"/>
    <lineage>
        <taxon>Eukaryota</taxon>
        <taxon>Fungi</taxon>
        <taxon>Dikarya</taxon>
        <taxon>Ascomycota</taxon>
        <taxon>Pezizomycotina</taxon>
        <taxon>Dothideomycetes</taxon>
        <taxon>Pleosporomycetidae</taxon>
        <taxon>Venturiales</taxon>
        <taxon>Sympoventuriaceae</taxon>
        <taxon>Verruconis</taxon>
    </lineage>
</organism>
<dbReference type="RefSeq" id="XP_016216425.1">
    <property type="nucleotide sequence ID" value="XM_016356119.1"/>
</dbReference>
<feature type="region of interest" description="Disordered" evidence="1">
    <location>
        <begin position="257"/>
        <end position="394"/>
    </location>
</feature>
<dbReference type="AlphaFoldDB" id="A0A0D1XUX3"/>
<evidence type="ECO:0000313" key="4">
    <source>
        <dbReference type="EMBL" id="KIW06556.1"/>
    </source>
</evidence>
<evidence type="ECO:0008006" key="6">
    <source>
        <dbReference type="Google" id="ProtNLM"/>
    </source>
</evidence>
<name>A0A0D1XUX3_9PEZI</name>
<feature type="compositionally biased region" description="Pro residues" evidence="1">
    <location>
        <begin position="223"/>
        <end position="233"/>
    </location>
</feature>
<dbReference type="HOGENOM" id="CLU_700579_0_0_1"/>
<feature type="signal peptide" evidence="3">
    <location>
        <begin position="1"/>
        <end position="17"/>
    </location>
</feature>
<evidence type="ECO:0000313" key="5">
    <source>
        <dbReference type="Proteomes" id="UP000053259"/>
    </source>
</evidence>
<evidence type="ECO:0000256" key="1">
    <source>
        <dbReference type="SAM" id="MobiDB-lite"/>
    </source>
</evidence>
<evidence type="ECO:0000256" key="3">
    <source>
        <dbReference type="SAM" id="SignalP"/>
    </source>
</evidence>
<gene>
    <name evidence="4" type="ORF">PV09_02986</name>
</gene>
<dbReference type="GeneID" id="27310959"/>
<keyword evidence="2" id="KW-0812">Transmembrane</keyword>
<keyword evidence="2" id="KW-0472">Membrane</keyword>
<keyword evidence="3" id="KW-0732">Signal</keyword>
<keyword evidence="2" id="KW-1133">Transmembrane helix</keyword>
<dbReference type="Proteomes" id="UP000053259">
    <property type="component" value="Unassembled WGS sequence"/>
</dbReference>
<feature type="region of interest" description="Disordered" evidence="1">
    <location>
        <begin position="186"/>
        <end position="237"/>
    </location>
</feature>
<evidence type="ECO:0000256" key="2">
    <source>
        <dbReference type="SAM" id="Phobius"/>
    </source>
</evidence>
<keyword evidence="5" id="KW-1185">Reference proteome</keyword>
<feature type="compositionally biased region" description="Basic and acidic residues" evidence="1">
    <location>
        <begin position="368"/>
        <end position="378"/>
    </location>
</feature>
<feature type="compositionally biased region" description="Low complexity" evidence="1">
    <location>
        <begin position="322"/>
        <end position="333"/>
    </location>
</feature>
<feature type="transmembrane region" description="Helical" evidence="2">
    <location>
        <begin position="119"/>
        <end position="143"/>
    </location>
</feature>
<dbReference type="STRING" id="253628.A0A0D1XUX3"/>
<sequence length="394" mass="41973">MLLHFLAILIIFGLVMAEAGDGNILDARQTTNVVGQLESMGVEVLSNILSPSTTATSSSASATSSPSITPTSPSGSTTSSLLSTSSLSSTLAALASPTSSSAPNELSSVDKENTRHRNIAIIVGSVLGAAVLVLLLALLWCCLARRRQTKRGREIAKDIDDDDELDPATHGAHGGMAYVTRIESWHEPRNSRASSRGPPKGSQSRVSLVQRDGTERYNNGPSAPVPPPIPPPHRTSQYGLIQNEAPFEAPQAGYFDRPQRRSMDDTVHGPNKYPGHAAYRSTQSTNSLVERSPTPLFGSGRTPGEHTIPRKSVGSGPTTLVNSPPNSKNSSPPGNGGGQWIPSRNSGLRRESLPGSPLANEFDFGFGDQRRSMNRERMPGAWSSNSVTDAHHRF</sequence>
<dbReference type="InParanoid" id="A0A0D1XUX3"/>
<accession>A0A0D1XUX3</accession>
<dbReference type="EMBL" id="KN847535">
    <property type="protein sequence ID" value="KIW06556.1"/>
    <property type="molecule type" value="Genomic_DNA"/>
</dbReference>
<feature type="chain" id="PRO_5002236549" description="Mid2 domain-containing protein" evidence="3">
    <location>
        <begin position="18"/>
        <end position="394"/>
    </location>
</feature>